<dbReference type="OrthoDB" id="2785713at2759"/>
<reference evidence="1 2" key="1">
    <citation type="journal article" date="2016" name="Mol. Biol. Evol.">
        <title>Comparative Genomics of Early-Diverging Mushroom-Forming Fungi Provides Insights into the Origins of Lignocellulose Decay Capabilities.</title>
        <authorList>
            <person name="Nagy L.G."/>
            <person name="Riley R."/>
            <person name="Tritt A."/>
            <person name="Adam C."/>
            <person name="Daum C."/>
            <person name="Floudas D."/>
            <person name="Sun H."/>
            <person name="Yadav J.S."/>
            <person name="Pangilinan J."/>
            <person name="Larsson K.H."/>
            <person name="Matsuura K."/>
            <person name="Barry K."/>
            <person name="Labutti K."/>
            <person name="Kuo R."/>
            <person name="Ohm R.A."/>
            <person name="Bhattacharya S.S."/>
            <person name="Shirouzu T."/>
            <person name="Yoshinaga Y."/>
            <person name="Martin F.M."/>
            <person name="Grigoriev I.V."/>
            <person name="Hibbett D.S."/>
        </authorList>
    </citation>
    <scope>NUCLEOTIDE SEQUENCE [LARGE SCALE GENOMIC DNA]</scope>
    <source>
        <strain evidence="1 2">L-15889</strain>
    </source>
</reference>
<gene>
    <name evidence="1" type="ORF">DAEQUDRAFT_729557</name>
</gene>
<dbReference type="EMBL" id="KV429080">
    <property type="protein sequence ID" value="KZT67130.1"/>
    <property type="molecule type" value="Genomic_DNA"/>
</dbReference>
<sequence length="478" mass="53924">MAPSLLQLDWDVTSQILAQIEPLDALHLALTNRTFHRVAIPRFLSEVTIGSEWQKDGRNRVDKFSRYMLRRPAERIPYLRILIIESDAFVTGTADPATGETYVDFNFTAAVPLASVVQRASRLRKLHVGGSDFLFGSVPELAAAIASLTSIQEFKMMHVGTTAERVLSRMRSRPRTVECSIFKVRDRQETRRHTGFIRGQHHLLHNFTDSLEVLNLENVGDILSRIEPGTVWPCVRDLTIVDEIVVDLNSFGRAFPNVRRLRVSAVSIHPVEISDLWANLDFLALHWPRYHIFRRVRWVRFNLSLVSGRNHGNTMRYSEARHFLSVTKPAILDGFGTPELFQCIAESVPTLKFLRVFVTPTFSGSSSRQVNSLDDWLGKITPHLKQISLRGLAVVTQCQALESRDRYAQLILASNAGIEYVGLATMNMNPLASWADDVRSYAWYRIAARPQNGPPVVEALRDGLGNAAFQSLLDTPSL</sequence>
<dbReference type="AlphaFoldDB" id="A0A165NM01"/>
<evidence type="ECO:0000313" key="2">
    <source>
        <dbReference type="Proteomes" id="UP000076727"/>
    </source>
</evidence>
<dbReference type="Proteomes" id="UP000076727">
    <property type="component" value="Unassembled WGS sequence"/>
</dbReference>
<name>A0A165NM01_9APHY</name>
<dbReference type="STRING" id="1314783.A0A165NM01"/>
<accession>A0A165NM01</accession>
<proteinExistence type="predicted"/>
<evidence type="ECO:0008006" key="3">
    <source>
        <dbReference type="Google" id="ProtNLM"/>
    </source>
</evidence>
<evidence type="ECO:0000313" key="1">
    <source>
        <dbReference type="EMBL" id="KZT67130.1"/>
    </source>
</evidence>
<protein>
    <recommendedName>
        <fullName evidence="3">F-box domain-containing protein</fullName>
    </recommendedName>
</protein>
<organism evidence="1 2">
    <name type="scientific">Daedalea quercina L-15889</name>
    <dbReference type="NCBI Taxonomy" id="1314783"/>
    <lineage>
        <taxon>Eukaryota</taxon>
        <taxon>Fungi</taxon>
        <taxon>Dikarya</taxon>
        <taxon>Basidiomycota</taxon>
        <taxon>Agaricomycotina</taxon>
        <taxon>Agaricomycetes</taxon>
        <taxon>Polyporales</taxon>
        <taxon>Fomitopsis</taxon>
    </lineage>
</organism>
<keyword evidence="2" id="KW-1185">Reference proteome</keyword>